<evidence type="ECO:0000256" key="2">
    <source>
        <dbReference type="ARBA" id="ARBA00022617"/>
    </source>
</evidence>
<dbReference type="InterPro" id="IPR012127">
    <property type="entry name" value="Cyt_c_prime"/>
</dbReference>
<dbReference type="Pfam" id="PF01322">
    <property type="entry name" value="Cytochrom_C_2"/>
    <property type="match status" value="1"/>
</dbReference>
<keyword evidence="1" id="KW-0813">Transport</keyword>
<dbReference type="Proteomes" id="UP001174908">
    <property type="component" value="Unassembled WGS sequence"/>
</dbReference>
<proteinExistence type="predicted"/>
<reference evidence="7" key="1">
    <citation type="submission" date="2023-06" db="EMBL/GenBank/DDBJ databases">
        <authorList>
            <person name="Jiang Y."/>
            <person name="Liu Q."/>
        </authorList>
    </citation>
    <scope>NUCLEOTIDE SEQUENCE</scope>
    <source>
        <strain evidence="7">CGMCC 1.12089</strain>
    </source>
</reference>
<keyword evidence="4" id="KW-0249">Electron transport</keyword>
<name>A0ABT7NFZ6_9BURK</name>
<evidence type="ECO:0000313" key="8">
    <source>
        <dbReference type="Proteomes" id="UP001174908"/>
    </source>
</evidence>
<dbReference type="Gene3D" id="1.20.120.10">
    <property type="entry name" value="Cytochrome c/b562"/>
    <property type="match status" value="1"/>
</dbReference>
<dbReference type="PIRSF" id="PIRSF000027">
    <property type="entry name" value="Cytc_c_prime"/>
    <property type="match status" value="1"/>
</dbReference>
<sequence length="148" mass="15679">MHPIGAHLVLVAAALTALPAAAQFAKKDDAVQYRESAMFLMNTHFGRVAAMANGRVPFDAVAAASNAQLVAQLAKLPWPAFAEGFDGGKAKDEIWKEQAKFKDLGAKMEAETAKLAEVAAGGQLEAIKAQVGRVGASCKACHDDFRKR</sequence>
<protein>
    <submittedName>
        <fullName evidence="7">Cytochrome c</fullName>
    </submittedName>
</protein>
<dbReference type="InterPro" id="IPR010980">
    <property type="entry name" value="Cyt_c/b562"/>
</dbReference>
<accession>A0ABT7NFZ6</accession>
<evidence type="ECO:0000256" key="3">
    <source>
        <dbReference type="ARBA" id="ARBA00022723"/>
    </source>
</evidence>
<keyword evidence="6" id="KW-0732">Signal</keyword>
<dbReference type="PRINTS" id="PR00608">
    <property type="entry name" value="CYTCHROMECII"/>
</dbReference>
<organism evidence="7 8">
    <name type="scientific">Variovorax dokdonensis</name>
    <dbReference type="NCBI Taxonomy" id="344883"/>
    <lineage>
        <taxon>Bacteria</taxon>
        <taxon>Pseudomonadati</taxon>
        <taxon>Pseudomonadota</taxon>
        <taxon>Betaproteobacteria</taxon>
        <taxon>Burkholderiales</taxon>
        <taxon>Comamonadaceae</taxon>
        <taxon>Variovorax</taxon>
    </lineage>
</organism>
<dbReference type="PROSITE" id="PS51009">
    <property type="entry name" value="CYTCII"/>
    <property type="match status" value="1"/>
</dbReference>
<feature type="chain" id="PRO_5047256607" evidence="6">
    <location>
        <begin position="23"/>
        <end position="148"/>
    </location>
</feature>
<evidence type="ECO:0000256" key="1">
    <source>
        <dbReference type="ARBA" id="ARBA00022448"/>
    </source>
</evidence>
<keyword evidence="5" id="KW-0408">Iron</keyword>
<dbReference type="InterPro" id="IPR015984">
    <property type="entry name" value="Cyt_c_prime_subgr"/>
</dbReference>
<evidence type="ECO:0000313" key="7">
    <source>
        <dbReference type="EMBL" id="MDM0046877.1"/>
    </source>
</evidence>
<keyword evidence="8" id="KW-1185">Reference proteome</keyword>
<dbReference type="RefSeq" id="WP_286662194.1">
    <property type="nucleotide sequence ID" value="NZ_JASZYV010000005.1"/>
</dbReference>
<keyword evidence="2" id="KW-0349">Heme</keyword>
<evidence type="ECO:0000256" key="5">
    <source>
        <dbReference type="ARBA" id="ARBA00023004"/>
    </source>
</evidence>
<gene>
    <name evidence="7" type="ORF">QTH91_20465</name>
</gene>
<dbReference type="InterPro" id="IPR002321">
    <property type="entry name" value="Cyt_c_II"/>
</dbReference>
<evidence type="ECO:0000256" key="4">
    <source>
        <dbReference type="ARBA" id="ARBA00022982"/>
    </source>
</evidence>
<feature type="signal peptide" evidence="6">
    <location>
        <begin position="1"/>
        <end position="22"/>
    </location>
</feature>
<dbReference type="EMBL" id="JASZYV010000005">
    <property type="protein sequence ID" value="MDM0046877.1"/>
    <property type="molecule type" value="Genomic_DNA"/>
</dbReference>
<keyword evidence="3" id="KW-0479">Metal-binding</keyword>
<evidence type="ECO:0000256" key="6">
    <source>
        <dbReference type="SAM" id="SignalP"/>
    </source>
</evidence>
<dbReference type="SUPFAM" id="SSF47175">
    <property type="entry name" value="Cytochromes"/>
    <property type="match status" value="1"/>
</dbReference>
<comment type="caution">
    <text evidence="7">The sequence shown here is derived from an EMBL/GenBank/DDBJ whole genome shotgun (WGS) entry which is preliminary data.</text>
</comment>